<comment type="caution">
    <text evidence="1">The sequence shown here is derived from an EMBL/GenBank/DDBJ whole genome shotgun (WGS) entry which is preliminary data.</text>
</comment>
<name>A0ACA9KD07_9GLOM</name>
<organism evidence="1 2">
    <name type="scientific">Dentiscutata heterogama</name>
    <dbReference type="NCBI Taxonomy" id="1316150"/>
    <lineage>
        <taxon>Eukaryota</taxon>
        <taxon>Fungi</taxon>
        <taxon>Fungi incertae sedis</taxon>
        <taxon>Mucoromycota</taxon>
        <taxon>Glomeromycotina</taxon>
        <taxon>Glomeromycetes</taxon>
        <taxon>Diversisporales</taxon>
        <taxon>Gigasporaceae</taxon>
        <taxon>Dentiscutata</taxon>
    </lineage>
</organism>
<protein>
    <submittedName>
        <fullName evidence="1">13946_t:CDS:1</fullName>
    </submittedName>
</protein>
<sequence length="44" mass="5307">MHNIDLIWSDQDIDERKVLQELKDTKKQKATQYTQPIFIYFAPP</sequence>
<dbReference type="EMBL" id="CAJVPU010000883">
    <property type="protein sequence ID" value="CAG8465390.1"/>
    <property type="molecule type" value="Genomic_DNA"/>
</dbReference>
<evidence type="ECO:0000313" key="1">
    <source>
        <dbReference type="EMBL" id="CAG8465390.1"/>
    </source>
</evidence>
<gene>
    <name evidence="1" type="ORF">DHETER_LOCUS1472</name>
</gene>
<proteinExistence type="predicted"/>
<keyword evidence="2" id="KW-1185">Reference proteome</keyword>
<accession>A0ACA9KD07</accession>
<evidence type="ECO:0000313" key="2">
    <source>
        <dbReference type="Proteomes" id="UP000789702"/>
    </source>
</evidence>
<reference evidence="1" key="1">
    <citation type="submission" date="2021-06" db="EMBL/GenBank/DDBJ databases">
        <authorList>
            <person name="Kallberg Y."/>
            <person name="Tangrot J."/>
            <person name="Rosling A."/>
        </authorList>
    </citation>
    <scope>NUCLEOTIDE SEQUENCE</scope>
    <source>
        <strain evidence="1">IL203A</strain>
    </source>
</reference>
<dbReference type="Proteomes" id="UP000789702">
    <property type="component" value="Unassembled WGS sequence"/>
</dbReference>